<accession>A0A660SH46</accession>
<reference evidence="3 4" key="1">
    <citation type="submission" date="2018-06" db="EMBL/GenBank/DDBJ databases">
        <title>Extensive metabolic versatility and redundancy in microbially diverse, dynamic hydrothermal sediments.</title>
        <authorList>
            <person name="Dombrowski N."/>
            <person name="Teske A."/>
            <person name="Baker B.J."/>
        </authorList>
    </citation>
    <scope>NUCLEOTIDE SEQUENCE [LARGE SCALE GENOMIC DNA]</scope>
    <source>
        <strain evidence="3">B36_G15</strain>
    </source>
</reference>
<feature type="coiled-coil region" evidence="1">
    <location>
        <begin position="272"/>
        <end position="299"/>
    </location>
</feature>
<dbReference type="InterPro" id="IPR003495">
    <property type="entry name" value="CobW/HypB/UreG_nucleotide-bd"/>
</dbReference>
<dbReference type="EMBL" id="QNBE01000091">
    <property type="protein sequence ID" value="RKX69331.1"/>
    <property type="molecule type" value="Genomic_DNA"/>
</dbReference>
<comment type="caution">
    <text evidence="3">The sequence shown here is derived from an EMBL/GenBank/DDBJ whole genome shotgun (WGS) entry which is preliminary data.</text>
</comment>
<feature type="domain" description="CobW/HypB/UreG nucleotide-binding" evidence="2">
    <location>
        <begin position="233"/>
        <end position="296"/>
    </location>
</feature>
<organism evidence="3 4">
    <name type="scientific">candidate division WOR-3 bacterium</name>
    <dbReference type="NCBI Taxonomy" id="2052148"/>
    <lineage>
        <taxon>Bacteria</taxon>
        <taxon>Bacteria division WOR-3</taxon>
    </lineage>
</organism>
<dbReference type="PANTHER" id="PTHR42869:SF1">
    <property type="entry name" value="SLL0572 PROTEIN"/>
    <property type="match status" value="1"/>
</dbReference>
<dbReference type="InterPro" id="IPR053199">
    <property type="entry name" value="cDPG_synthetase-like"/>
</dbReference>
<keyword evidence="1" id="KW-0175">Coiled coil</keyword>
<name>A0A660SH46_UNCW3</name>
<gene>
    <name evidence="3" type="ORF">DRP53_08495</name>
</gene>
<dbReference type="InterPro" id="IPR027417">
    <property type="entry name" value="P-loop_NTPase"/>
</dbReference>
<dbReference type="Pfam" id="PF02492">
    <property type="entry name" value="cobW"/>
    <property type="match status" value="1"/>
</dbReference>
<dbReference type="Gene3D" id="3.40.50.300">
    <property type="entry name" value="P-loop containing nucleotide triphosphate hydrolases"/>
    <property type="match status" value="1"/>
</dbReference>
<evidence type="ECO:0000256" key="1">
    <source>
        <dbReference type="SAM" id="Coils"/>
    </source>
</evidence>
<protein>
    <submittedName>
        <fullName evidence="3">GTPase</fullName>
    </submittedName>
</protein>
<evidence type="ECO:0000313" key="3">
    <source>
        <dbReference type="EMBL" id="RKX69331.1"/>
    </source>
</evidence>
<evidence type="ECO:0000313" key="4">
    <source>
        <dbReference type="Proteomes" id="UP000268469"/>
    </source>
</evidence>
<sequence length="440" mass="49569">MKRKRVIILGAAGRDFHNFNLYFRTRKEFEVVAFTGTQIPEIEKRRYPKELAGELYPEGIPIYPEVMLPELIRDLKVDLVVFSYSDVSHNHVMHLASTSLAGGADFLLLGPEATMLRSKRKVIAVGAVRTGSGKSQTTRKVCSILKSRGVRYAVVRHPMPYGDLVQQRVQRFETLDDLIRNNCTIEEQEEYEPHLRMGSVVYAGVDYEAILKEAEKGVEVIVWDGGNNDLPFFKPDLLIVVTDPHRVGDELTYHPGETILRMADIVIINKIDSAKKEQIEQLRENIRSVNRRAAIIEARSPITVDNPELLPGKRALIIEDGPTLTHGGMPYGAGYLAATKAKVKEIIDPRPFAVGSIKKAYEEYPQIGKILPALGYGKKQLKELAETIHRSDAEVVVIGTPVDLRRVIDIEIPAVRITYELEEKKGPRLEDFISDLIRKE</sequence>
<dbReference type="Proteomes" id="UP000268469">
    <property type="component" value="Unassembled WGS sequence"/>
</dbReference>
<dbReference type="PANTHER" id="PTHR42869">
    <property type="entry name" value="SLL0572 PROTEIN"/>
    <property type="match status" value="1"/>
</dbReference>
<dbReference type="SUPFAM" id="SSF52540">
    <property type="entry name" value="P-loop containing nucleoside triphosphate hydrolases"/>
    <property type="match status" value="1"/>
</dbReference>
<proteinExistence type="predicted"/>
<dbReference type="AlphaFoldDB" id="A0A660SH46"/>
<evidence type="ECO:0000259" key="2">
    <source>
        <dbReference type="Pfam" id="PF02492"/>
    </source>
</evidence>